<dbReference type="FunFam" id="3.40.850.10:FF:000101">
    <property type="entry name" value="Slow myosin heavy chain 2"/>
    <property type="match status" value="1"/>
</dbReference>
<keyword evidence="8" id="KW-0112">Calmodulin-binding</keyword>
<evidence type="ECO:0000256" key="7">
    <source>
        <dbReference type="ARBA" id="ARBA00022840"/>
    </source>
</evidence>
<dbReference type="Gene3D" id="3.40.850.10">
    <property type="entry name" value="Kinesin motor domain"/>
    <property type="match status" value="1"/>
</dbReference>
<organism evidence="19 20">
    <name type="scientific">Urocolius indicus</name>
    <name type="common">Red-faced mousebird</name>
    <name type="synonym">Colius indicus</name>
    <dbReference type="NCBI Taxonomy" id="458196"/>
    <lineage>
        <taxon>Eukaryota</taxon>
        <taxon>Metazoa</taxon>
        <taxon>Chordata</taxon>
        <taxon>Craniata</taxon>
        <taxon>Vertebrata</taxon>
        <taxon>Euteleostomi</taxon>
        <taxon>Archelosauria</taxon>
        <taxon>Archosauria</taxon>
        <taxon>Dinosauria</taxon>
        <taxon>Saurischia</taxon>
        <taxon>Theropoda</taxon>
        <taxon>Coelurosauria</taxon>
        <taxon>Aves</taxon>
        <taxon>Neognathae</taxon>
        <taxon>Neoaves</taxon>
        <taxon>Telluraves</taxon>
        <taxon>Coraciimorphae</taxon>
        <taxon>Coliiformes</taxon>
        <taxon>Coliidae</taxon>
        <taxon>Urocolius</taxon>
    </lineage>
</organism>
<dbReference type="SMART" id="SM00242">
    <property type="entry name" value="MYSc"/>
    <property type="match status" value="1"/>
</dbReference>
<evidence type="ECO:0000256" key="4">
    <source>
        <dbReference type="ARBA" id="ARBA00022481"/>
    </source>
</evidence>
<feature type="region of interest" description="Disordered" evidence="16">
    <location>
        <begin position="1136"/>
        <end position="1168"/>
    </location>
</feature>
<comment type="similarity">
    <text evidence="2 15">Belongs to the TRAFAC class myosin-kinesin ATPase superfamily. Myosin family.</text>
</comment>
<evidence type="ECO:0000256" key="8">
    <source>
        <dbReference type="ARBA" id="ARBA00022860"/>
    </source>
</evidence>
<dbReference type="GO" id="GO:0000146">
    <property type="term" value="F:microfilament motor activity"/>
    <property type="evidence" value="ECO:0007669"/>
    <property type="project" value="TreeGrafter"/>
</dbReference>
<evidence type="ECO:0000256" key="2">
    <source>
        <dbReference type="ARBA" id="ARBA00008314"/>
    </source>
</evidence>
<name>A0A852KXE1_UROIN</name>
<dbReference type="Pfam" id="PF00063">
    <property type="entry name" value="Myosin_head"/>
    <property type="match status" value="1"/>
</dbReference>
<dbReference type="Gene3D" id="2.30.30.360">
    <property type="entry name" value="Myosin S1 fragment, N-terminal"/>
    <property type="match status" value="1"/>
</dbReference>
<feature type="non-terminal residue" evidence="19">
    <location>
        <position position="1"/>
    </location>
</feature>
<dbReference type="OrthoDB" id="312459at2759"/>
<dbReference type="FunFam" id="1.20.5.340:FF:000013">
    <property type="entry name" value="Myosin heavy chain"/>
    <property type="match status" value="1"/>
</dbReference>
<keyword evidence="11 15" id="KW-0505">Motor protein</keyword>
<dbReference type="InterPro" id="IPR002928">
    <property type="entry name" value="Myosin_tail"/>
</dbReference>
<evidence type="ECO:0000256" key="14">
    <source>
        <dbReference type="ARBA" id="ARBA00038612"/>
    </source>
</evidence>
<protein>
    <submittedName>
        <fullName evidence="19">MYH7 protein</fullName>
    </submittedName>
</protein>
<feature type="compositionally biased region" description="Basic and acidic residues" evidence="16">
    <location>
        <begin position="1136"/>
        <end position="1158"/>
    </location>
</feature>
<evidence type="ECO:0000313" key="20">
    <source>
        <dbReference type="Proteomes" id="UP000654395"/>
    </source>
</evidence>
<dbReference type="InterPro" id="IPR008989">
    <property type="entry name" value="Myosin_S1_N"/>
</dbReference>
<evidence type="ECO:0000256" key="6">
    <source>
        <dbReference type="ARBA" id="ARBA00022741"/>
    </source>
</evidence>
<evidence type="ECO:0000256" key="15">
    <source>
        <dbReference type="PROSITE-ProRule" id="PRU00782"/>
    </source>
</evidence>
<dbReference type="Gene3D" id="1.20.120.720">
    <property type="entry name" value="Myosin VI head, motor domain, U50 subdomain"/>
    <property type="match status" value="1"/>
</dbReference>
<evidence type="ECO:0000313" key="19">
    <source>
        <dbReference type="EMBL" id="NXX82399.1"/>
    </source>
</evidence>
<proteinExistence type="inferred from homology"/>
<dbReference type="Gene3D" id="1.20.5.4820">
    <property type="match status" value="1"/>
</dbReference>
<dbReference type="GO" id="GO:0005524">
    <property type="term" value="F:ATP binding"/>
    <property type="evidence" value="ECO:0007669"/>
    <property type="project" value="UniProtKB-UniRule"/>
</dbReference>
<keyword evidence="3" id="KW-0787">Thick filament</keyword>
<dbReference type="InterPro" id="IPR036961">
    <property type="entry name" value="Kinesin_motor_dom_sf"/>
</dbReference>
<comment type="subcellular location">
    <subcellularLocation>
        <location evidence="1">Cytoplasm</location>
        <location evidence="1">Myofibril</location>
    </subcellularLocation>
</comment>
<evidence type="ECO:0000256" key="5">
    <source>
        <dbReference type="ARBA" id="ARBA00022490"/>
    </source>
</evidence>
<dbReference type="FunFam" id="1.10.10.820:FF:000001">
    <property type="entry name" value="Myosin heavy chain"/>
    <property type="match status" value="1"/>
</dbReference>
<dbReference type="Proteomes" id="UP000654395">
    <property type="component" value="Unassembled WGS sequence"/>
</dbReference>
<dbReference type="FunFam" id="1.20.5.370:FF:000008">
    <property type="entry name" value="Myosin heavy chain"/>
    <property type="match status" value="1"/>
</dbReference>
<keyword evidence="9" id="KW-0175">Coiled coil</keyword>
<dbReference type="Gene3D" id="1.20.5.370">
    <property type="match status" value="5"/>
</dbReference>
<comment type="caution">
    <text evidence="19">The sequence shown here is derived from an EMBL/GenBank/DDBJ whole genome shotgun (WGS) entry which is preliminary data.</text>
</comment>
<keyword evidence="6 15" id="KW-0547">Nucleotide-binding</keyword>
<evidence type="ECO:0000259" key="17">
    <source>
        <dbReference type="PROSITE" id="PS51456"/>
    </source>
</evidence>
<accession>A0A852KXE1</accession>
<dbReference type="SUPFAM" id="SSF52540">
    <property type="entry name" value="P-loop containing nucleoside triphosphate hydrolases"/>
    <property type="match status" value="1"/>
</dbReference>
<dbReference type="FunFam" id="1.20.5.4820:FF:000001">
    <property type="entry name" value="Myosin heavy chain"/>
    <property type="match status" value="1"/>
</dbReference>
<keyword evidence="13 15" id="KW-0009">Actin-binding</keyword>
<dbReference type="FunFam" id="2.30.30.360:FF:000001">
    <property type="entry name" value="Myosin heavy chain"/>
    <property type="match status" value="1"/>
</dbReference>
<dbReference type="InterPro" id="IPR004009">
    <property type="entry name" value="SH3_Myosin"/>
</dbReference>
<feature type="domain" description="Myosin N-terminal SH3-like" evidence="18">
    <location>
        <begin position="30"/>
        <end position="79"/>
    </location>
</feature>
<keyword evidence="7 15" id="KW-0067">ATP-binding</keyword>
<keyword evidence="20" id="KW-1185">Reference proteome</keyword>
<keyword evidence="5" id="KW-0963">Cytoplasm</keyword>
<dbReference type="FunFam" id="1.20.5.340:FF:000002">
    <property type="entry name" value="Myosin heavy chain"/>
    <property type="match status" value="1"/>
</dbReference>
<dbReference type="Gene3D" id="1.10.10.820">
    <property type="match status" value="1"/>
</dbReference>
<evidence type="ECO:0000256" key="16">
    <source>
        <dbReference type="SAM" id="MobiDB-lite"/>
    </source>
</evidence>
<dbReference type="InterPro" id="IPR027417">
    <property type="entry name" value="P-loop_NTPase"/>
</dbReference>
<sequence length="1938" mass="223146">MLDMSEFGEAAEYLRKSYTEQLKLQTIPFDGKKRAWIPDEKEAYIEVEIKESSGGKVTVETKNKETRVVKEDDVQPMNPPKFDMIEDMAMLTHLNEASVLYNLKRRYSHWMIYTYSGLFCVTINPYKWLPVYTAPVVAAYKGKRRSEAPPHIYSIADNAYNDMLRSNGESGAGKTVNTKRVIQYFAIVAALGDTPGKKLMPWGWVGPDTSFGFVFQGTLEDQIIEANPAMEAFGNAKTIRNDNSSRFGKFIRIHFGPSGKLASADIDIYLLEKSRVIFQQPKERSYHIYYQILSGKKPELQDMLLLSLNPYDYHFCSQGVTTVDNLDDGEELMATDHAMDILGFSNDEKYGSYKIVGAIMHFGNMKFKQKQREEQAEADGTESADKAAYLMGISSADLIKGLLHPRVKVGNEYVTKGQNVEQVVYAVGALAKATYDRMFKWLVTRINKTLDTKLARQFFIGVLDIAGFEIFDFNSFEQLCINFTNEKLQQFFNHHMFVLEQEEYKKEGIEWVFIDFGLDLQACIDLIEKVKPESGHRDGASGRQLVCQPGTQTSALIPEMKLFSPQLVANAQLCFLHTSSSEPPALLCLAPWLDKNKDPLNETVVATFQKSQNKLLASLYENYVGSASGEEQIHPFSLWTKEKRKKAASFQTVSQLHKENLNKLMTNLRSTQPHFVRCIIPNETKTPGAMDAFLVLHQLRCNGVLEGIRICRKGFPNRILYADFKQRYRILNPTAIPDDKFVDSRKATEKLLSSLELDHSQYKFGHTKVFFKAGLLGLLEEMRDERLAKILTMLQARIRGHLMRIEYQKIISRREALYTIQWNIRAFNAVKNWSWMKLFFKIKPLLKSAQTEKEMSNLKEEFQKLKEALEKSEAKRKELEEKQVSMIQEKNDLALQLQAEQDNLADAEERCDLLIKSKIQLEAKVKELTERLEDEEEMNSDLTAKKRKLEDECAELKKDIDDLEITLAKVEKEKHATENKVKNLIEEMAALDEIIAKLTKEKKALQEAHQQALDDLQAEEDKVNTLTKAKVKLEQQVDDLESSLEQEKKVRMDLERAKRKLEGDLKLTQDSIMDLENDKQQLEEKLKKKDFEMSQLNSRIEDGQVTEAQLQKKIKELQARIEELEEELEAERAARAKVEKQRAEVSRELEELSERLEEAGGATATQLEMNKKREAEFLKLRRDLEEATLQHEATAAALRKKQADSAAELGEQIDSLQRVKQKLEKEKSELKMEVDDLSSNIEYLTKNKANAEKLCRTYEDQLSEAKSKVDELQRQLNDVSAQRGRLQTENGELSRLLEEKESFINQLSRGKTSFTQNIEELKRQLEEETKSKNALAHALQASRHDCDLLREQYEEEVEAKSELQRNLSKANAEVAQWRTKYETDAIQRTEELEEAKKKLAARLQEAEEAVEAAHAKCSSLEKTKHRLQTEIEDLSVDLERANAACAALDKKQRNFDRILAEWKQKYEETQAELEASQKESRSLSTELFKLKNAYEESLDHLETLKRENKNLQEEIADLTDQISLSGKTIHELEKLKKALENEKSDIQAALEEAEGALEHEESKTLRIQLELNQIKADVDRKLAEKDEEFENLRRNHQRAMDSLQATLDAEARAKNEAVRLRKKMEGDLNEMEIQLSHANRQAAEFQKMVRQLQAQIKDLQIELDDTQRHNDDLKEQAAALERRNNLLLAEVEELRAALEQAERSRKLAEQELLEATERVNLLHSQNTGLINQKKKLEADISQLSGEVEDAVQECRNAEEKAKKAITDAAMMAEELKKEQDTSAHLERMKKNMEQTIKDLQMRLDEAEQIALKGGKKQIQKLEARVRELEGELDSEQKKMAEAQKGIRKYERRIKEMSYQAEEDRKNLTRMQDLIDKLQSKVKSYKRQFEEAEQQANSNLVKYRKVQHELDDAEERADIAETQVNKLRARTREVIGSKV</sequence>
<dbReference type="PANTHER" id="PTHR45615:SF29">
    <property type="entry name" value="MYOSIN-7B"/>
    <property type="match status" value="1"/>
</dbReference>
<comment type="subunit">
    <text evidence="14">Muscle myosin is a hexameric protein that consists of 2 heavy chain subunits (MHC), 2 alkali light chain subunits (MLC) and 2 regulatory light chain subunits (MLC-2).</text>
</comment>
<dbReference type="PROSITE" id="PS50096">
    <property type="entry name" value="IQ"/>
    <property type="match status" value="1"/>
</dbReference>
<dbReference type="GO" id="GO:0030016">
    <property type="term" value="C:myofibril"/>
    <property type="evidence" value="ECO:0007669"/>
    <property type="project" value="UniProtKB-SubCell"/>
</dbReference>
<dbReference type="FunFam" id="1.20.5.370:FF:000001">
    <property type="entry name" value="Myosin heavy chain"/>
    <property type="match status" value="1"/>
</dbReference>
<dbReference type="Pfam" id="PF01576">
    <property type="entry name" value="Myosin_tail_1"/>
    <property type="match status" value="1"/>
</dbReference>
<feature type="non-terminal residue" evidence="19">
    <location>
        <position position="1938"/>
    </location>
</feature>
<dbReference type="FunFam" id="1.20.120.720:FF:000001">
    <property type="entry name" value="Myosin heavy chain, muscle"/>
    <property type="match status" value="1"/>
</dbReference>
<dbReference type="GO" id="GO:0016460">
    <property type="term" value="C:myosin II complex"/>
    <property type="evidence" value="ECO:0007669"/>
    <property type="project" value="TreeGrafter"/>
</dbReference>
<dbReference type="FunFam" id="1.20.5.370:FF:000002">
    <property type="entry name" value="Myosin heavy chain"/>
    <property type="match status" value="1"/>
</dbReference>
<evidence type="ECO:0000256" key="9">
    <source>
        <dbReference type="ARBA" id="ARBA00023054"/>
    </source>
</evidence>
<dbReference type="SUPFAM" id="SSF57997">
    <property type="entry name" value="Tropomyosin"/>
    <property type="match status" value="1"/>
</dbReference>
<dbReference type="Gene3D" id="6.10.250.2420">
    <property type="match status" value="1"/>
</dbReference>
<keyword evidence="12" id="KW-0514">Muscle protein</keyword>
<dbReference type="PROSITE" id="PS51844">
    <property type="entry name" value="SH3_LIKE"/>
    <property type="match status" value="1"/>
</dbReference>
<keyword evidence="10 15" id="KW-0518">Myosin</keyword>
<evidence type="ECO:0000256" key="10">
    <source>
        <dbReference type="ARBA" id="ARBA00023123"/>
    </source>
</evidence>
<dbReference type="InterPro" id="IPR001609">
    <property type="entry name" value="Myosin_head_motor_dom-like"/>
</dbReference>
<dbReference type="PRINTS" id="PR00193">
    <property type="entry name" value="MYOSINHEAVY"/>
</dbReference>
<evidence type="ECO:0000256" key="3">
    <source>
        <dbReference type="ARBA" id="ARBA00022433"/>
    </source>
</evidence>
<dbReference type="GO" id="GO:0032982">
    <property type="term" value="C:myosin filament"/>
    <property type="evidence" value="ECO:0007669"/>
    <property type="project" value="UniProtKB-KW"/>
</dbReference>
<dbReference type="FunFam" id="1.20.5.340:FF:000004">
    <property type="entry name" value="Myosin heavy chain"/>
    <property type="match status" value="1"/>
</dbReference>
<dbReference type="FunFam" id="1.20.5.370:FF:000009">
    <property type="entry name" value="Myosin heavy chain, isoform G"/>
    <property type="match status" value="1"/>
</dbReference>
<dbReference type="GO" id="GO:0051015">
    <property type="term" value="F:actin filament binding"/>
    <property type="evidence" value="ECO:0007669"/>
    <property type="project" value="InterPro"/>
</dbReference>
<evidence type="ECO:0000256" key="12">
    <source>
        <dbReference type="ARBA" id="ARBA00023179"/>
    </source>
</evidence>
<dbReference type="InterPro" id="IPR014751">
    <property type="entry name" value="XRCC4-like_C"/>
</dbReference>
<gene>
    <name evidence="19" type="primary">Myh7_3</name>
    <name evidence="19" type="ORF">UROIND_R13308</name>
</gene>
<feature type="domain" description="Myosin motor" evidence="17">
    <location>
        <begin position="83"/>
        <end position="784"/>
    </location>
</feature>
<dbReference type="PROSITE" id="PS51456">
    <property type="entry name" value="MYOSIN_MOTOR"/>
    <property type="match status" value="1"/>
</dbReference>
<feature type="region of interest" description="Actin-binding" evidence="15">
    <location>
        <begin position="661"/>
        <end position="683"/>
    </location>
</feature>
<dbReference type="Gene3D" id="1.20.58.530">
    <property type="match status" value="1"/>
</dbReference>
<evidence type="ECO:0000256" key="13">
    <source>
        <dbReference type="ARBA" id="ARBA00023203"/>
    </source>
</evidence>
<dbReference type="PANTHER" id="PTHR45615">
    <property type="entry name" value="MYOSIN HEAVY CHAIN, NON-MUSCLE"/>
    <property type="match status" value="1"/>
</dbReference>
<evidence type="ECO:0000256" key="1">
    <source>
        <dbReference type="ARBA" id="ARBA00004657"/>
    </source>
</evidence>
<dbReference type="GO" id="GO:0005516">
    <property type="term" value="F:calmodulin binding"/>
    <property type="evidence" value="ECO:0007669"/>
    <property type="project" value="UniProtKB-KW"/>
</dbReference>
<dbReference type="FunFam" id="1.20.5.340:FF:000003">
    <property type="entry name" value="Myosin heavy chain"/>
    <property type="match status" value="1"/>
</dbReference>
<keyword evidence="4" id="KW-0488">Methylation</keyword>
<evidence type="ECO:0000259" key="18">
    <source>
        <dbReference type="PROSITE" id="PS51844"/>
    </source>
</evidence>
<reference evidence="19" key="1">
    <citation type="submission" date="2020-02" db="EMBL/GenBank/DDBJ databases">
        <title>Bird 10,000 Genomes (B10K) Project - Family phase.</title>
        <authorList>
            <person name="Zhang G."/>
        </authorList>
    </citation>
    <scope>NUCLEOTIDE SEQUENCE</scope>
    <source>
        <strain evidence="19">B10K-DU-030-59</strain>
    </source>
</reference>
<dbReference type="Gene3D" id="1.20.5.340">
    <property type="match status" value="5"/>
</dbReference>
<dbReference type="Pfam" id="PF02736">
    <property type="entry name" value="Myosin_N"/>
    <property type="match status" value="1"/>
</dbReference>
<evidence type="ECO:0000256" key="11">
    <source>
        <dbReference type="ARBA" id="ARBA00023175"/>
    </source>
</evidence>
<feature type="binding site" evidence="15">
    <location>
        <begin position="168"/>
        <end position="175"/>
    </location>
    <ligand>
        <name>ATP</name>
        <dbReference type="ChEBI" id="CHEBI:30616"/>
    </ligand>
</feature>
<dbReference type="FunFam" id="1.20.5.340:FF:000006">
    <property type="entry name" value="Myosin heavy chain"/>
    <property type="match status" value="1"/>
</dbReference>
<dbReference type="EMBL" id="WBNH01008245">
    <property type="protein sequence ID" value="NXX82399.1"/>
    <property type="molecule type" value="Genomic_DNA"/>
</dbReference>
<dbReference type="SUPFAM" id="SSF90257">
    <property type="entry name" value="Myosin rod fragments"/>
    <property type="match status" value="7"/>
</dbReference>